<reference evidence="2 3" key="1">
    <citation type="submission" date="2018-03" db="EMBL/GenBank/DDBJ databases">
        <title>Whole genome sequencing of Histamine producing bacteria.</title>
        <authorList>
            <person name="Butler K."/>
        </authorList>
    </citation>
    <scope>NUCLEOTIDE SEQUENCE [LARGE SCALE GENOMIC DNA]</scope>
    <source>
        <strain evidence="2 3">JCM 13586</strain>
    </source>
</reference>
<dbReference type="InterPro" id="IPR038607">
    <property type="entry name" value="PhoD-like_sf"/>
</dbReference>
<evidence type="ECO:0000259" key="1">
    <source>
        <dbReference type="Pfam" id="PF09423"/>
    </source>
</evidence>
<accession>A0A2T3J0J2</accession>
<feature type="domain" description="PhoD-like phosphatase metallophosphatase" evidence="1">
    <location>
        <begin position="154"/>
        <end position="380"/>
    </location>
</feature>
<dbReference type="AlphaFoldDB" id="A0A2T3J0J2"/>
<name>A0A2T3J0J2_9GAMM</name>
<comment type="caution">
    <text evidence="2">The sequence shown here is derived from an EMBL/GenBank/DDBJ whole genome shotgun (WGS) entry which is preliminary data.</text>
</comment>
<gene>
    <name evidence="2" type="ORF">C9I99_05760</name>
</gene>
<evidence type="ECO:0000313" key="2">
    <source>
        <dbReference type="EMBL" id="PSU34605.1"/>
    </source>
</evidence>
<dbReference type="RefSeq" id="WP_107347921.1">
    <property type="nucleotide sequence ID" value="NZ_PYMH01000002.1"/>
</dbReference>
<dbReference type="PANTHER" id="PTHR33987">
    <property type="entry name" value="CALCINEURIN-LIKE METALLO-PHOSPHOESTERASE SUPERFAMILY PROTEIN"/>
    <property type="match status" value="1"/>
</dbReference>
<dbReference type="Gene3D" id="3.60.21.70">
    <property type="entry name" value="PhoD-like phosphatase"/>
    <property type="match status" value="1"/>
</dbReference>
<dbReference type="Proteomes" id="UP000241222">
    <property type="component" value="Unassembled WGS sequence"/>
</dbReference>
<dbReference type="PANTHER" id="PTHR33987:SF1">
    <property type="entry name" value="CALCINEURIN-LIKE METALLO-PHOSPHOESTERASE SUPERFAMILY PROTEIN"/>
    <property type="match status" value="1"/>
</dbReference>
<protein>
    <submittedName>
        <fullName evidence="2">Alkaline phosphatase</fullName>
    </submittedName>
</protein>
<dbReference type="EMBL" id="PYMH01000002">
    <property type="protein sequence ID" value="PSU34605.1"/>
    <property type="molecule type" value="Genomic_DNA"/>
</dbReference>
<keyword evidence="3" id="KW-1185">Reference proteome</keyword>
<proteinExistence type="predicted"/>
<dbReference type="InterPro" id="IPR029052">
    <property type="entry name" value="Metallo-depent_PP-like"/>
</dbReference>
<dbReference type="OrthoDB" id="9795624at2"/>
<dbReference type="SUPFAM" id="SSF56300">
    <property type="entry name" value="Metallo-dependent phosphatases"/>
    <property type="match status" value="1"/>
</dbReference>
<dbReference type="InterPro" id="IPR018946">
    <property type="entry name" value="PhoD-like_MPP"/>
</dbReference>
<organism evidence="2 3">
    <name type="scientific">Photobacterium lutimaris</name>
    <dbReference type="NCBI Taxonomy" id="388278"/>
    <lineage>
        <taxon>Bacteria</taxon>
        <taxon>Pseudomonadati</taxon>
        <taxon>Pseudomonadota</taxon>
        <taxon>Gammaproteobacteria</taxon>
        <taxon>Vibrionales</taxon>
        <taxon>Vibrionaceae</taxon>
        <taxon>Photobacterium</taxon>
    </lineage>
</organism>
<evidence type="ECO:0000313" key="3">
    <source>
        <dbReference type="Proteomes" id="UP000241222"/>
    </source>
</evidence>
<dbReference type="Pfam" id="PF09423">
    <property type="entry name" value="PhoD"/>
    <property type="match status" value="1"/>
</dbReference>
<dbReference type="CDD" id="cd07389">
    <property type="entry name" value="MPP_PhoD"/>
    <property type="match status" value="1"/>
</dbReference>
<sequence>MPVIEKLSVGPIVGHVDVDTARVWGRAIYQKLSNGTLRRTFGIARIKEVGGRYQAPVFFKMNPNFDMSGIAIFQELEPDTTYVYQVGWFFSDKELDEFRFSERWDWKEADQGEFKTASNDNYSEKQFIFGSCRYLLRLLGGSWFDNRGDKTFRSILRQIQQGSPIDKFLMVGDQIYADDLNCFKPDEHVDQYFSRYRDVFSQQYIKELMSKVSTYMTLDDHEIEDNWPNKADSEDMMWKYPAAIHSYQTYQISHSPILSINEDGKLTGTPKKYYYIFKDGCCDFFVTDTRTERDHAVEEIISDTQLADLLNWLGDGSERVKFVVTSVPFFPDTRKENKDKWSGYKHQRDKIISYIRDNNVQKVVFLSGDVHCSMSAELDIGNSNSGSLKIYSIISSSFYWPYPHMKRRQFQLSGSVSSAENNSAYSLGHVTDVFSGDNFTRVSVSTDSIQVKVYERKGEEVSSVVYRF</sequence>